<name>A0A1G6B5F3_9STRE</name>
<dbReference type="Pfam" id="PF11070">
    <property type="entry name" value="DUF2871"/>
    <property type="match status" value="1"/>
</dbReference>
<reference evidence="2 3" key="1">
    <citation type="submission" date="2016-10" db="EMBL/GenBank/DDBJ databases">
        <authorList>
            <person name="de Groot N.N."/>
        </authorList>
    </citation>
    <scope>NUCLEOTIDE SEQUENCE [LARGE SCALE GENOMIC DNA]</scope>
    <source>
        <strain evidence="2 3">A-4</strain>
    </source>
</reference>
<dbReference type="EMBL" id="FMXP01000009">
    <property type="protein sequence ID" value="SDB15884.1"/>
    <property type="molecule type" value="Genomic_DNA"/>
</dbReference>
<organism evidence="2 3">
    <name type="scientific">Streptococcus henryi</name>
    <dbReference type="NCBI Taxonomy" id="439219"/>
    <lineage>
        <taxon>Bacteria</taxon>
        <taxon>Bacillati</taxon>
        <taxon>Bacillota</taxon>
        <taxon>Bacilli</taxon>
        <taxon>Lactobacillales</taxon>
        <taxon>Streptococcaceae</taxon>
        <taxon>Streptococcus</taxon>
    </lineage>
</organism>
<feature type="transmembrane region" description="Helical" evidence="1">
    <location>
        <begin position="43"/>
        <end position="60"/>
    </location>
</feature>
<dbReference type="RefSeq" id="WP_074485654.1">
    <property type="nucleotide sequence ID" value="NZ_FMXP01000009.1"/>
</dbReference>
<gene>
    <name evidence="2" type="ORF">SAMN02910293_00801</name>
</gene>
<dbReference type="STRING" id="439219.SAMN02910293_00801"/>
<sequence length="137" mass="15001">MKKYLNLAYVYAIAALVGGVFYREFTKWNGFTGVTALGKVHTHLFMLGMFLFLIVALFAQNNDLESQKSFRLFLKVHNIGLPLATIMMVVRGVTEVLEIPLSKGLNASISGLAGIGHILLAISLISFLTALKKIAKS</sequence>
<protein>
    <recommendedName>
        <fullName evidence="4">DUF2871 domain-containing protein</fullName>
    </recommendedName>
</protein>
<evidence type="ECO:0000313" key="3">
    <source>
        <dbReference type="Proteomes" id="UP000182508"/>
    </source>
</evidence>
<accession>A0A1G6B5F3</accession>
<evidence type="ECO:0000313" key="2">
    <source>
        <dbReference type="EMBL" id="SDB15884.1"/>
    </source>
</evidence>
<proteinExistence type="predicted"/>
<dbReference type="Proteomes" id="UP000182508">
    <property type="component" value="Unassembled WGS sequence"/>
</dbReference>
<feature type="transmembrane region" description="Helical" evidence="1">
    <location>
        <begin position="7"/>
        <end position="23"/>
    </location>
</feature>
<feature type="transmembrane region" description="Helical" evidence="1">
    <location>
        <begin position="110"/>
        <end position="131"/>
    </location>
</feature>
<dbReference type="eggNOG" id="ENOG5032RUD">
    <property type="taxonomic scope" value="Bacteria"/>
</dbReference>
<keyword evidence="1" id="KW-1133">Transmembrane helix</keyword>
<keyword evidence="1" id="KW-0472">Membrane</keyword>
<keyword evidence="1" id="KW-0812">Transmembrane</keyword>
<evidence type="ECO:0000256" key="1">
    <source>
        <dbReference type="SAM" id="Phobius"/>
    </source>
</evidence>
<keyword evidence="3" id="KW-1185">Reference proteome</keyword>
<dbReference type="InterPro" id="IPR021299">
    <property type="entry name" value="DUF2871"/>
</dbReference>
<evidence type="ECO:0008006" key="4">
    <source>
        <dbReference type="Google" id="ProtNLM"/>
    </source>
</evidence>
<feature type="transmembrane region" description="Helical" evidence="1">
    <location>
        <begin position="72"/>
        <end position="90"/>
    </location>
</feature>
<dbReference type="AlphaFoldDB" id="A0A1G6B5F3"/>